<dbReference type="Proteomes" id="UP000639973">
    <property type="component" value="Unassembled WGS sequence"/>
</dbReference>
<comment type="caution">
    <text evidence="3">The sequence shown here is derived from an EMBL/GenBank/DDBJ whole genome shotgun (WGS) entry which is preliminary data.</text>
</comment>
<feature type="domain" description="Cas12f1-like TNB" evidence="2">
    <location>
        <begin position="280"/>
        <end position="339"/>
    </location>
</feature>
<sequence length="362" mass="39886">MSLKNRNITYHVLPVARSAYPYLRQAVAQRQLQPSDEQLRVMQKGQVYRPVSALLSAQTLVHDRQLQLGDLTISGDFYRLPEQEYCSIITASNGYSQYPDIKPLMTALLAPMTQAEEAAWLAGVRAAAAQGRQPSTAVDLIDDIWVPTTWLRDRTRLVLRGKEWFVVLYGQAPSGSTPAGHGVIGVDIGLRPLATAAWGQRHETTWDIAQPTVPAGESAEVQALARILNYTAARAALEALMVPVLAEAGTLVLEQLDYGGFRNNFPNAARRHAVADWHQSWLPQRAHARGIRVVRVPAAFTSQLCSQCPGATRGTRRGRVFTCPRGHALDAHLNAARNLVRRYRGELLRAQQLRARAAAGVP</sequence>
<organism evidence="3 4">
    <name type="scientific">Deinococcus aerolatus</name>
    <dbReference type="NCBI Taxonomy" id="522487"/>
    <lineage>
        <taxon>Bacteria</taxon>
        <taxon>Thermotogati</taxon>
        <taxon>Deinococcota</taxon>
        <taxon>Deinococci</taxon>
        <taxon>Deinococcales</taxon>
        <taxon>Deinococcaceae</taxon>
        <taxon>Deinococcus</taxon>
    </lineage>
</organism>
<reference evidence="4" key="1">
    <citation type="journal article" date="2019" name="Int. J. Syst. Evol. Microbiol.">
        <title>The Global Catalogue of Microorganisms (GCM) 10K type strain sequencing project: providing services to taxonomists for standard genome sequencing and annotation.</title>
        <authorList>
            <consortium name="The Broad Institute Genomics Platform"/>
            <consortium name="The Broad Institute Genome Sequencing Center for Infectious Disease"/>
            <person name="Wu L."/>
            <person name="Ma J."/>
        </authorList>
    </citation>
    <scope>NUCLEOTIDE SEQUENCE [LARGE SCALE GENOMIC DNA]</scope>
    <source>
        <strain evidence="4">JCM 15442</strain>
    </source>
</reference>
<keyword evidence="1" id="KW-0238">DNA-binding</keyword>
<evidence type="ECO:0000313" key="4">
    <source>
        <dbReference type="Proteomes" id="UP000639973"/>
    </source>
</evidence>
<proteinExistence type="predicted"/>
<keyword evidence="4" id="KW-1185">Reference proteome</keyword>
<protein>
    <recommendedName>
        <fullName evidence="2">Cas12f1-like TNB domain-containing protein</fullName>
    </recommendedName>
</protein>
<dbReference type="EMBL" id="BMOL01000025">
    <property type="protein sequence ID" value="GGL93131.1"/>
    <property type="molecule type" value="Genomic_DNA"/>
</dbReference>
<evidence type="ECO:0000256" key="1">
    <source>
        <dbReference type="ARBA" id="ARBA00023125"/>
    </source>
</evidence>
<dbReference type="Pfam" id="PF07282">
    <property type="entry name" value="Cas12f1-like_TNB"/>
    <property type="match status" value="1"/>
</dbReference>
<gene>
    <name evidence="3" type="ORF">GCM10010840_33950</name>
</gene>
<evidence type="ECO:0000313" key="3">
    <source>
        <dbReference type="EMBL" id="GGL93131.1"/>
    </source>
</evidence>
<evidence type="ECO:0000259" key="2">
    <source>
        <dbReference type="Pfam" id="PF07282"/>
    </source>
</evidence>
<accession>A0ABQ2GEX8</accession>
<name>A0ABQ2GEX8_9DEIO</name>
<dbReference type="InterPro" id="IPR010095">
    <property type="entry name" value="Cas12f1-like_TNB"/>
</dbReference>
<dbReference type="RefSeq" id="WP_188974128.1">
    <property type="nucleotide sequence ID" value="NZ_BMOL01000025.1"/>
</dbReference>